<accession>R4G678</accession>
<gene>
    <name evidence="1" type="ORF">KN10_0893</name>
</gene>
<dbReference type="EMBL" id="BARH01000005">
    <property type="protein sequence ID" value="GAC90457.1"/>
    <property type="molecule type" value="Genomic_DNA"/>
</dbReference>
<evidence type="ECO:0000313" key="2">
    <source>
        <dbReference type="Proteomes" id="UP000013057"/>
    </source>
</evidence>
<dbReference type="AlphaFoldDB" id="R4G678"/>
<proteinExistence type="predicted"/>
<comment type="caution">
    <text evidence="1">The sequence shown here is derived from an EMBL/GenBank/DDBJ whole genome shotgun (WGS) entry which is preliminary data.</text>
</comment>
<protein>
    <submittedName>
        <fullName evidence="1">Uncharacterized protein</fullName>
    </submittedName>
</protein>
<dbReference type="Proteomes" id="UP000013057">
    <property type="component" value="Unassembled WGS sequence"/>
</dbReference>
<name>R4G678_9BACL</name>
<organism evidence="1 2">
    <name type="scientific">Anoxybacillus flavithermus NBRC 109594</name>
    <dbReference type="NCBI Taxonomy" id="1315967"/>
    <lineage>
        <taxon>Bacteria</taxon>
        <taxon>Bacillati</taxon>
        <taxon>Bacillota</taxon>
        <taxon>Bacilli</taxon>
        <taxon>Bacillales</taxon>
        <taxon>Anoxybacillaceae</taxon>
        <taxon>Anoxybacillus</taxon>
    </lineage>
</organism>
<sequence length="37" mass="4457">MNVFKGSKVFIDQKDEWTPKVLEERQRQIIDLLAKRP</sequence>
<reference evidence="2" key="1">
    <citation type="journal article" date="2013" name="Genome">
        <title>Draft Genome Sequence of a Thermophilic Member of the Bacillaceae, Anoxybacillus flavithermus Strain Kn10, Isolated from the Kan-nawa Hot Spring in Japan.</title>
        <authorList>
            <person name="Matsutani M."/>
            <person name="Shirakihara Y."/>
            <person name="Imada K."/>
            <person name="Yakushi T."/>
            <person name="Matsushita K."/>
        </authorList>
    </citation>
    <scope>NUCLEOTIDE SEQUENCE [LARGE SCALE GENOMIC DNA]</scope>
    <source>
        <strain evidence="2">NBRC 109594</strain>
    </source>
</reference>
<evidence type="ECO:0000313" key="1">
    <source>
        <dbReference type="EMBL" id="GAC90457.1"/>
    </source>
</evidence>